<feature type="compositionally biased region" description="Basic residues" evidence="1">
    <location>
        <begin position="136"/>
        <end position="164"/>
    </location>
</feature>
<organism evidence="3 4">
    <name type="scientific">Plesiocystis pacifica SIR-1</name>
    <dbReference type="NCBI Taxonomy" id="391625"/>
    <lineage>
        <taxon>Bacteria</taxon>
        <taxon>Pseudomonadati</taxon>
        <taxon>Myxococcota</taxon>
        <taxon>Polyangia</taxon>
        <taxon>Nannocystales</taxon>
        <taxon>Nannocystaceae</taxon>
        <taxon>Plesiocystis</taxon>
    </lineage>
</organism>
<evidence type="ECO:0000256" key="1">
    <source>
        <dbReference type="SAM" id="MobiDB-lite"/>
    </source>
</evidence>
<comment type="caution">
    <text evidence="3">The sequence shown here is derived from an EMBL/GenBank/DDBJ whole genome shotgun (WGS) entry which is preliminary data.</text>
</comment>
<evidence type="ECO:0008006" key="5">
    <source>
        <dbReference type="Google" id="ProtNLM"/>
    </source>
</evidence>
<proteinExistence type="predicted"/>
<dbReference type="STRING" id="391625.PPSIR1_16535"/>
<feature type="signal peptide" evidence="2">
    <location>
        <begin position="1"/>
        <end position="36"/>
    </location>
</feature>
<dbReference type="Proteomes" id="UP000005801">
    <property type="component" value="Unassembled WGS sequence"/>
</dbReference>
<dbReference type="EMBL" id="ABCS01000017">
    <property type="protein sequence ID" value="EDM79687.1"/>
    <property type="molecule type" value="Genomic_DNA"/>
</dbReference>
<feature type="region of interest" description="Disordered" evidence="1">
    <location>
        <begin position="64"/>
        <end position="92"/>
    </location>
</feature>
<keyword evidence="2" id="KW-0732">Signal</keyword>
<feature type="compositionally biased region" description="Basic residues" evidence="1">
    <location>
        <begin position="188"/>
        <end position="198"/>
    </location>
</feature>
<accession>A6G362</accession>
<evidence type="ECO:0000313" key="3">
    <source>
        <dbReference type="EMBL" id="EDM79687.1"/>
    </source>
</evidence>
<reference evidence="3 4" key="1">
    <citation type="submission" date="2007-06" db="EMBL/GenBank/DDBJ databases">
        <authorList>
            <person name="Shimkets L."/>
            <person name="Ferriera S."/>
            <person name="Johnson J."/>
            <person name="Kravitz S."/>
            <person name="Beeson K."/>
            <person name="Sutton G."/>
            <person name="Rogers Y.-H."/>
            <person name="Friedman R."/>
            <person name="Frazier M."/>
            <person name="Venter J.C."/>
        </authorList>
    </citation>
    <scope>NUCLEOTIDE SEQUENCE [LARGE SCALE GENOMIC DNA]</scope>
    <source>
        <strain evidence="3 4">SIR-1</strain>
    </source>
</reference>
<protein>
    <recommendedName>
        <fullName evidence="5">Periplasmic heavy metal sensor</fullName>
    </recommendedName>
</protein>
<feature type="chain" id="PRO_5002697091" description="Periplasmic heavy metal sensor" evidence="2">
    <location>
        <begin position="37"/>
        <end position="206"/>
    </location>
</feature>
<dbReference type="Gene3D" id="1.20.120.1490">
    <property type="match status" value="1"/>
</dbReference>
<sequence length="206" mass="22091">MTMSIASLIGTRLATGLGALAIAGSVAGGAAATAYAAPERGDRTETRADREDGPLKAFRQDLREQTKADREAVEEMRRELAQEYAKDSPDTAKMERLFAAIEAREDAISETRFDAWVRVHAELTPEQRAKAAQRMAKGKGGKGKHGKAKPGKGKPGKGKGKGKGHHADDRPSTPAAAEDVAKPEPKSKRERRRAARAAKKAEKAAR</sequence>
<feature type="region of interest" description="Disordered" evidence="1">
    <location>
        <begin position="32"/>
        <end position="52"/>
    </location>
</feature>
<gene>
    <name evidence="3" type="ORF">PPSIR1_16535</name>
</gene>
<name>A6G362_9BACT</name>
<evidence type="ECO:0000313" key="4">
    <source>
        <dbReference type="Proteomes" id="UP000005801"/>
    </source>
</evidence>
<keyword evidence="4" id="KW-1185">Reference proteome</keyword>
<feature type="compositionally biased region" description="Basic and acidic residues" evidence="1">
    <location>
        <begin position="39"/>
        <end position="52"/>
    </location>
</feature>
<dbReference type="AlphaFoldDB" id="A6G362"/>
<evidence type="ECO:0000256" key="2">
    <source>
        <dbReference type="SAM" id="SignalP"/>
    </source>
</evidence>
<feature type="region of interest" description="Disordered" evidence="1">
    <location>
        <begin position="124"/>
        <end position="206"/>
    </location>
</feature>